<dbReference type="Pfam" id="PF00144">
    <property type="entry name" value="Beta-lactamase"/>
    <property type="match status" value="1"/>
</dbReference>
<reference evidence="3 4" key="1">
    <citation type="submission" date="2019-02" db="EMBL/GenBank/DDBJ databases">
        <title>Genome sequencing of the rare red list fungi Antrodiella citrinella (Flaviporus citrinellus).</title>
        <authorList>
            <person name="Buettner E."/>
            <person name="Kellner H."/>
        </authorList>
    </citation>
    <scope>NUCLEOTIDE SEQUENCE [LARGE SCALE GENOMIC DNA]</scope>
    <source>
        <strain evidence="3 4">DSM 108506</strain>
    </source>
</reference>
<evidence type="ECO:0000313" key="4">
    <source>
        <dbReference type="Proteomes" id="UP000308730"/>
    </source>
</evidence>
<accession>A0A4S4MXF1</accession>
<dbReference type="InterPro" id="IPR001466">
    <property type="entry name" value="Beta-lactam-related"/>
</dbReference>
<evidence type="ECO:0000259" key="2">
    <source>
        <dbReference type="Pfam" id="PF00144"/>
    </source>
</evidence>
<dbReference type="InterPro" id="IPR050491">
    <property type="entry name" value="AmpC-like"/>
</dbReference>
<sequence length="606" mass="66637">PKSLSDGYIKSSVWEQYGVLAAMHIPPLFSLLAALPGLLVKTETSNHDAKTHSPGRSSASVITAELSAYVETLVTKSHVPGLSLGAVHLDGRDAWAEYGQWGTKSEAGDRVTQETIFAIGSCSKAFTAVAIGILMDDFAHGRNVTPLPHGLTEFTYDTKVRALFPGNDSDWLLPDTWASEKANIRDVLGHVSGLPRDIMRRMRYLKRSSELREQWSYNNQMYILGAHIVSLYSGKPYTAFVKERIFLPLRMMSTTFSVQEAERTGRFSHAFTENMRRIPFWFEEPSAVDIIAGAGGILSTSVDMTKWLAMLLNNGVDPYTNNTIISRFAFNDVTTAHFIVDGKPTSPHSSIVGYGMGWEQYSYRGYEMITHIGGLPGFLSLVAFIPSQRLGIVSLINTGDAFAVNTKIVKSILDHLDDPSAEAPQLSVFSSQNVPQPETPQTQHFTELTRLEAIQNPAVALDALAGTYSDPGYGSFTLCTAATNTTDVCKSTLSDFAAVDPQLSPHGLYASWPRVWTSHIRIVHEHGNLFKLGIPQLFPQGYGGNTSSFEMKISNVEFNAEFDIVDGCVKGLAIYGGLHLVPGLPKPETRRRGELRDIADVYFTKL</sequence>
<dbReference type="Gene3D" id="3.40.710.10">
    <property type="entry name" value="DD-peptidase/beta-lactamase superfamily"/>
    <property type="match status" value="1"/>
</dbReference>
<keyword evidence="4" id="KW-1185">Reference proteome</keyword>
<feature type="domain" description="Beta-lactamase-related" evidence="2">
    <location>
        <begin position="67"/>
        <end position="400"/>
    </location>
</feature>
<dbReference type="AlphaFoldDB" id="A0A4S4MXF1"/>
<proteinExistence type="inferred from homology"/>
<dbReference type="OrthoDB" id="5946976at2759"/>
<dbReference type="EMBL" id="SGPM01000203">
    <property type="protein sequence ID" value="THH28090.1"/>
    <property type="molecule type" value="Genomic_DNA"/>
</dbReference>
<comment type="caution">
    <text evidence="3">The sequence shown here is derived from an EMBL/GenBank/DDBJ whole genome shotgun (WGS) entry which is preliminary data.</text>
</comment>
<gene>
    <name evidence="3" type="ORF">EUX98_g6096</name>
</gene>
<comment type="similarity">
    <text evidence="1">Belongs to the peptidase S12 family.</text>
</comment>
<name>A0A4S4MXF1_9APHY</name>
<organism evidence="3 4">
    <name type="scientific">Antrodiella citrinella</name>
    <dbReference type="NCBI Taxonomy" id="2447956"/>
    <lineage>
        <taxon>Eukaryota</taxon>
        <taxon>Fungi</taxon>
        <taxon>Dikarya</taxon>
        <taxon>Basidiomycota</taxon>
        <taxon>Agaricomycotina</taxon>
        <taxon>Agaricomycetes</taxon>
        <taxon>Polyporales</taxon>
        <taxon>Steccherinaceae</taxon>
        <taxon>Antrodiella</taxon>
    </lineage>
</organism>
<dbReference type="PANTHER" id="PTHR46825:SF15">
    <property type="entry name" value="BETA-LACTAMASE-RELATED DOMAIN-CONTAINING PROTEIN"/>
    <property type="match status" value="1"/>
</dbReference>
<protein>
    <recommendedName>
        <fullName evidence="2">Beta-lactamase-related domain-containing protein</fullName>
    </recommendedName>
</protein>
<dbReference type="PANTHER" id="PTHR46825">
    <property type="entry name" value="D-ALANYL-D-ALANINE-CARBOXYPEPTIDASE/ENDOPEPTIDASE AMPH"/>
    <property type="match status" value="1"/>
</dbReference>
<dbReference type="Proteomes" id="UP000308730">
    <property type="component" value="Unassembled WGS sequence"/>
</dbReference>
<evidence type="ECO:0000256" key="1">
    <source>
        <dbReference type="ARBA" id="ARBA00038215"/>
    </source>
</evidence>
<dbReference type="SUPFAM" id="SSF56601">
    <property type="entry name" value="beta-lactamase/transpeptidase-like"/>
    <property type="match status" value="1"/>
</dbReference>
<feature type="non-terminal residue" evidence="3">
    <location>
        <position position="1"/>
    </location>
</feature>
<evidence type="ECO:0000313" key="3">
    <source>
        <dbReference type="EMBL" id="THH28090.1"/>
    </source>
</evidence>
<dbReference type="InterPro" id="IPR012338">
    <property type="entry name" value="Beta-lactam/transpept-like"/>
</dbReference>